<sequence>MGELRQNVFFNTYYYGRSILEFVQILVSHGVKTLVDTRSKPTSRRYEFDGQNLARSLAEHYIVYIGAPQLGCPVTLRLRAWRRGDYKELWDWYTKNVLAGPLWDFIKELASYPKPVAFMCVERDPALCHRHLIADALKRVGYKVIDI</sequence>
<proteinExistence type="predicted"/>
<comment type="caution">
    <text evidence="1">The sequence shown here is derived from an EMBL/GenBank/DDBJ whole genome shotgun (WGS) entry which is preliminary data.</text>
</comment>
<evidence type="ECO:0000313" key="2">
    <source>
        <dbReference type="Proteomes" id="UP000240322"/>
    </source>
</evidence>
<organism evidence="1 2">
    <name type="scientific">Candidatus Marsarchaeota G2 archaeon OSP_D</name>
    <dbReference type="NCBI Taxonomy" id="1978157"/>
    <lineage>
        <taxon>Archaea</taxon>
        <taxon>Candidatus Marsarchaeota</taxon>
        <taxon>Candidatus Marsarchaeota group 2</taxon>
    </lineage>
</organism>
<dbReference type="EMBL" id="NEXE01000054">
    <property type="protein sequence ID" value="PSN90599.1"/>
    <property type="molecule type" value="Genomic_DNA"/>
</dbReference>
<evidence type="ECO:0000313" key="1">
    <source>
        <dbReference type="EMBL" id="PSN90599.1"/>
    </source>
</evidence>
<dbReference type="PANTHER" id="PTHR39337">
    <property type="entry name" value="BLR5642 PROTEIN"/>
    <property type="match status" value="1"/>
</dbReference>
<reference evidence="1 2" key="1">
    <citation type="submission" date="2017-04" db="EMBL/GenBank/DDBJ databases">
        <title>Novel microbial lineages endemic to geothermal iron-oxide mats fill important gaps in the evolutionary history of Archaea.</title>
        <authorList>
            <person name="Jay Z.J."/>
            <person name="Beam J.P."/>
            <person name="Dlakic M."/>
            <person name="Rusch D.B."/>
            <person name="Kozubal M.A."/>
            <person name="Inskeep W.P."/>
        </authorList>
    </citation>
    <scope>NUCLEOTIDE SEQUENCE [LARGE SCALE GENOMIC DNA]</scope>
    <source>
        <strain evidence="1">OSP_D</strain>
    </source>
</reference>
<gene>
    <name evidence="1" type="ORF">B9Q03_06430</name>
</gene>
<dbReference type="Pfam" id="PF04343">
    <property type="entry name" value="DUF488"/>
    <property type="match status" value="1"/>
</dbReference>
<dbReference type="PANTHER" id="PTHR39337:SF1">
    <property type="entry name" value="BLR5642 PROTEIN"/>
    <property type="match status" value="1"/>
</dbReference>
<dbReference type="Proteomes" id="UP000240322">
    <property type="component" value="Unassembled WGS sequence"/>
</dbReference>
<dbReference type="InterPro" id="IPR007438">
    <property type="entry name" value="DUF488"/>
</dbReference>
<protein>
    <recommendedName>
        <fullName evidence="3">DUF488 domain-containing protein</fullName>
    </recommendedName>
</protein>
<dbReference type="AlphaFoldDB" id="A0A2R6AW34"/>
<evidence type="ECO:0008006" key="3">
    <source>
        <dbReference type="Google" id="ProtNLM"/>
    </source>
</evidence>
<accession>A0A2R6AW34</accession>
<name>A0A2R6AW34_9ARCH</name>